<protein>
    <submittedName>
        <fullName evidence="1">Putative alcohol dehydrogenase transcription factor myb/sant-like protein</fullName>
    </submittedName>
</protein>
<evidence type="ECO:0000313" key="1">
    <source>
        <dbReference type="EMBL" id="JAA68905.1"/>
    </source>
</evidence>
<accession>A0A0K8RCN3</accession>
<proteinExistence type="evidence at transcript level"/>
<dbReference type="AlphaFoldDB" id="A0A0K8RCN3"/>
<dbReference type="EMBL" id="GADI01004903">
    <property type="protein sequence ID" value="JAA68905.1"/>
    <property type="molecule type" value="mRNA"/>
</dbReference>
<name>A0A0K8RCN3_IXORI</name>
<sequence length="106" mass="12025">MAPVGLSDVFPPQPLRLAASSFWRIFMQRSRAFRHFFLHSSSVMPNTAAMIFSLSSFRAVPLYSGHLLSYKNGKSLIRSRSSWSGKCRYTVGFGWVHTVDIVLQQI</sequence>
<reference evidence="1" key="1">
    <citation type="submission" date="2012-12" db="EMBL/GenBank/DDBJ databases">
        <title>Identification and characterization of a phenylalanine ammonia-lyase gene family in Isatis indigotica Fort.</title>
        <authorList>
            <person name="Liu Q."/>
            <person name="Chen J."/>
            <person name="Zhou X."/>
            <person name="Di P."/>
            <person name="Xiao Y."/>
            <person name="Xuan H."/>
            <person name="Zhang L."/>
            <person name="Chen W."/>
        </authorList>
    </citation>
    <scope>NUCLEOTIDE SEQUENCE</scope>
    <source>
        <tissue evidence="1">Salivary gland</tissue>
    </source>
</reference>
<organism evidence="1">
    <name type="scientific">Ixodes ricinus</name>
    <name type="common">Common tick</name>
    <name type="synonym">Acarus ricinus</name>
    <dbReference type="NCBI Taxonomy" id="34613"/>
    <lineage>
        <taxon>Eukaryota</taxon>
        <taxon>Metazoa</taxon>
        <taxon>Ecdysozoa</taxon>
        <taxon>Arthropoda</taxon>
        <taxon>Chelicerata</taxon>
        <taxon>Arachnida</taxon>
        <taxon>Acari</taxon>
        <taxon>Parasitiformes</taxon>
        <taxon>Ixodida</taxon>
        <taxon>Ixodoidea</taxon>
        <taxon>Ixodidae</taxon>
        <taxon>Ixodinae</taxon>
        <taxon>Ixodes</taxon>
    </lineage>
</organism>